<dbReference type="SMART" id="SM00636">
    <property type="entry name" value="Glyco_18"/>
    <property type="match status" value="1"/>
</dbReference>
<dbReference type="RefSeq" id="XP_023943907.2">
    <property type="nucleotide sequence ID" value="XM_024088139.2"/>
</dbReference>
<sequence>MEILIWIYVCVVAVVLQSFQAQSQVTYASVPKSFTHDKVIVCYLTRWAAYREGDGKFDIFDTEPSLCTHLIYAFVGLDENSNKIRSIDPWQDLEVNYGLGGLKHAVELKKKNPYMKVSVGIGGWNEGSIKYSNMVADPKRRKIFVTSVVNFLEVHKLDGLDIFWDCPTQRGGKPDDRKNLLLLVKELNEAFEPNRKLLTATLRTGYMDSKMNDLYDLVQLNFYLDYMHIMAYDYHGAWEGFVGANAPLRGMDDNDILNIEYTVKYLLSFGITTNKLVLGLPMFGRTFTFNTRVVNEVEFLKTPTTTTGFAGRFSKENGFIGYNEICLQLMNKTSEWEQFWHNQTVTPYLRDDTRFISYDNTRSFANKVKYVIDSGFGGVFVYSIATDDFRGSCDEEVDTYIDFIERFNKIANVPILKTALENFNTYEIQTEYYSISNGKPRLKLPSPQFGNYPLLRTVNEAITLSLEEIKVNNEIERILDERAKLVEKGSVPCFRTCNEICFYGF</sequence>
<dbReference type="Proteomes" id="UP001652582">
    <property type="component" value="Chromosome 18"/>
</dbReference>
<proteinExistence type="predicted"/>
<dbReference type="Pfam" id="PF00704">
    <property type="entry name" value="Glyco_hydro_18"/>
    <property type="match status" value="1"/>
</dbReference>
<dbReference type="PROSITE" id="PS51910">
    <property type="entry name" value="GH18_2"/>
    <property type="match status" value="1"/>
</dbReference>
<dbReference type="SUPFAM" id="SSF51445">
    <property type="entry name" value="(Trans)glycosidases"/>
    <property type="match status" value="1"/>
</dbReference>
<dbReference type="GO" id="GO:0008061">
    <property type="term" value="F:chitin binding"/>
    <property type="evidence" value="ECO:0007669"/>
    <property type="project" value="InterPro"/>
</dbReference>
<dbReference type="AlphaFoldDB" id="A0A6J1NFZ7"/>
<dbReference type="KEGG" id="bany:112050020"/>
<feature type="domain" description="GH18" evidence="2">
    <location>
        <begin position="38"/>
        <end position="411"/>
    </location>
</feature>
<dbReference type="SUPFAM" id="SSF54556">
    <property type="entry name" value="Chitinase insertion domain"/>
    <property type="match status" value="1"/>
</dbReference>
<dbReference type="GO" id="GO:0006032">
    <property type="term" value="P:chitin catabolic process"/>
    <property type="evidence" value="ECO:0007669"/>
    <property type="project" value="TreeGrafter"/>
</dbReference>
<evidence type="ECO:0000313" key="3">
    <source>
        <dbReference type="Proteomes" id="UP001652582"/>
    </source>
</evidence>
<protein>
    <submittedName>
        <fullName evidence="4">Probable chitinase 2</fullName>
    </submittedName>
</protein>
<dbReference type="InterPro" id="IPR017853">
    <property type="entry name" value="GH"/>
</dbReference>
<dbReference type="GO" id="GO:0005576">
    <property type="term" value="C:extracellular region"/>
    <property type="evidence" value="ECO:0007669"/>
    <property type="project" value="TreeGrafter"/>
</dbReference>
<gene>
    <name evidence="4" type="primary">LOC112050020</name>
</gene>
<dbReference type="InterPro" id="IPR050314">
    <property type="entry name" value="Glycosyl_Hydrlase_18"/>
</dbReference>
<evidence type="ECO:0000259" key="2">
    <source>
        <dbReference type="PROSITE" id="PS51910"/>
    </source>
</evidence>
<organism evidence="3 4">
    <name type="scientific">Bicyclus anynana</name>
    <name type="common">Squinting bush brown butterfly</name>
    <dbReference type="NCBI Taxonomy" id="110368"/>
    <lineage>
        <taxon>Eukaryota</taxon>
        <taxon>Metazoa</taxon>
        <taxon>Ecdysozoa</taxon>
        <taxon>Arthropoda</taxon>
        <taxon>Hexapoda</taxon>
        <taxon>Insecta</taxon>
        <taxon>Pterygota</taxon>
        <taxon>Neoptera</taxon>
        <taxon>Endopterygota</taxon>
        <taxon>Lepidoptera</taxon>
        <taxon>Glossata</taxon>
        <taxon>Ditrysia</taxon>
        <taxon>Papilionoidea</taxon>
        <taxon>Nymphalidae</taxon>
        <taxon>Satyrinae</taxon>
        <taxon>Satyrini</taxon>
        <taxon>Mycalesina</taxon>
        <taxon>Bicyclus</taxon>
    </lineage>
</organism>
<name>A0A6J1NFZ7_BICAN</name>
<dbReference type="PANTHER" id="PTHR11177:SF403">
    <property type="entry name" value="CHITINASE 2-RELATED"/>
    <property type="match status" value="1"/>
</dbReference>
<dbReference type="InterPro" id="IPR029070">
    <property type="entry name" value="Chitinase_insertion_sf"/>
</dbReference>
<dbReference type="InterPro" id="IPR001223">
    <property type="entry name" value="Glyco_hydro18_cat"/>
</dbReference>
<keyword evidence="3" id="KW-1185">Reference proteome</keyword>
<evidence type="ECO:0000313" key="4">
    <source>
        <dbReference type="RefSeq" id="XP_023943907.2"/>
    </source>
</evidence>
<dbReference type="PANTHER" id="PTHR11177">
    <property type="entry name" value="CHITINASE"/>
    <property type="match status" value="1"/>
</dbReference>
<accession>A0A6J1NFZ7</accession>
<reference evidence="4" key="1">
    <citation type="submission" date="2025-08" db="UniProtKB">
        <authorList>
            <consortium name="RefSeq"/>
        </authorList>
    </citation>
    <scope>IDENTIFICATION</scope>
</reference>
<dbReference type="GeneID" id="112050020"/>
<dbReference type="GO" id="GO:0005975">
    <property type="term" value="P:carbohydrate metabolic process"/>
    <property type="evidence" value="ECO:0007669"/>
    <property type="project" value="InterPro"/>
</dbReference>
<dbReference type="Gene3D" id="3.10.50.10">
    <property type="match status" value="1"/>
</dbReference>
<dbReference type="GO" id="GO:0004568">
    <property type="term" value="F:chitinase activity"/>
    <property type="evidence" value="ECO:0007669"/>
    <property type="project" value="TreeGrafter"/>
</dbReference>
<feature type="chain" id="PRO_5045904255" evidence="1">
    <location>
        <begin position="22"/>
        <end position="505"/>
    </location>
</feature>
<dbReference type="OrthoDB" id="73875at2759"/>
<dbReference type="Gene3D" id="3.20.20.80">
    <property type="entry name" value="Glycosidases"/>
    <property type="match status" value="1"/>
</dbReference>
<keyword evidence="1" id="KW-0732">Signal</keyword>
<dbReference type="InterPro" id="IPR011583">
    <property type="entry name" value="Chitinase_II/V-like_cat"/>
</dbReference>
<feature type="signal peptide" evidence="1">
    <location>
        <begin position="1"/>
        <end position="21"/>
    </location>
</feature>
<evidence type="ECO:0000256" key="1">
    <source>
        <dbReference type="SAM" id="SignalP"/>
    </source>
</evidence>